<dbReference type="InterPro" id="IPR040706">
    <property type="entry name" value="Zf-MYST"/>
</dbReference>
<feature type="compositionally biased region" description="Acidic residues" evidence="15">
    <location>
        <begin position="217"/>
        <end position="240"/>
    </location>
</feature>
<proteinExistence type="inferred from homology"/>
<feature type="region of interest" description="Disordered" evidence="15">
    <location>
        <begin position="774"/>
        <end position="824"/>
    </location>
</feature>
<comment type="catalytic activity">
    <reaction evidence="13">
        <text>L-lysyl-[protein] + acetyl-CoA = N(6)-acetyl-L-lysyl-[protein] + CoA + H(+)</text>
        <dbReference type="Rhea" id="RHEA:45948"/>
        <dbReference type="Rhea" id="RHEA-COMP:9752"/>
        <dbReference type="Rhea" id="RHEA-COMP:10731"/>
        <dbReference type="ChEBI" id="CHEBI:15378"/>
        <dbReference type="ChEBI" id="CHEBI:29969"/>
        <dbReference type="ChEBI" id="CHEBI:57287"/>
        <dbReference type="ChEBI" id="CHEBI:57288"/>
        <dbReference type="ChEBI" id="CHEBI:61930"/>
        <dbReference type="EC" id="2.3.1.48"/>
    </reaction>
</comment>
<evidence type="ECO:0000256" key="2">
    <source>
        <dbReference type="ARBA" id="ARBA00010107"/>
    </source>
</evidence>
<dbReference type="Pfam" id="PF00628">
    <property type="entry name" value="PHD"/>
    <property type="match status" value="1"/>
</dbReference>
<reference evidence="19" key="2">
    <citation type="submission" date="2015-01" db="EMBL/GenBank/DDBJ databases">
        <title>Evolutionary Origins and Diversification of the Mycorrhizal Mutualists.</title>
        <authorList>
            <consortium name="DOE Joint Genome Institute"/>
            <consortium name="Mycorrhizal Genomics Consortium"/>
            <person name="Kohler A."/>
            <person name="Kuo A."/>
            <person name="Nagy L.G."/>
            <person name="Floudas D."/>
            <person name="Copeland A."/>
            <person name="Barry K.W."/>
            <person name="Cichocki N."/>
            <person name="Veneault-Fourrey C."/>
            <person name="LaButti K."/>
            <person name="Lindquist E.A."/>
            <person name="Lipzen A."/>
            <person name="Lundell T."/>
            <person name="Morin E."/>
            <person name="Murat C."/>
            <person name="Riley R."/>
            <person name="Ohm R."/>
            <person name="Sun H."/>
            <person name="Tunlid A."/>
            <person name="Henrissat B."/>
            <person name="Grigoriev I.V."/>
            <person name="Hibbett D.S."/>
            <person name="Martin F."/>
        </authorList>
    </citation>
    <scope>NUCLEOTIDE SEQUENCE [LARGE SCALE GENOMIC DNA]</scope>
    <source>
        <strain evidence="19">441</strain>
    </source>
</reference>
<dbReference type="InterPro" id="IPR001965">
    <property type="entry name" value="Znf_PHD"/>
</dbReference>
<name>A0A0C9ZHQ3_9AGAM</name>
<dbReference type="GO" id="GO:0008270">
    <property type="term" value="F:zinc ion binding"/>
    <property type="evidence" value="ECO:0007669"/>
    <property type="project" value="UniProtKB-KW"/>
</dbReference>
<dbReference type="PROSITE" id="PS50016">
    <property type="entry name" value="ZF_PHD_2"/>
    <property type="match status" value="1"/>
</dbReference>
<dbReference type="PROSITE" id="PS01359">
    <property type="entry name" value="ZF_PHD_1"/>
    <property type="match status" value="1"/>
</dbReference>
<dbReference type="FunFam" id="3.40.630.30:FF:000001">
    <property type="entry name" value="Histone acetyltransferase"/>
    <property type="match status" value="1"/>
</dbReference>
<accession>A0A0C9ZHQ3</accession>
<dbReference type="GO" id="GO:0004402">
    <property type="term" value="F:histone acetyltransferase activity"/>
    <property type="evidence" value="ECO:0007669"/>
    <property type="project" value="InterPro"/>
</dbReference>
<dbReference type="SUPFAM" id="SSF57903">
    <property type="entry name" value="FYVE/PHD zinc finger"/>
    <property type="match status" value="1"/>
</dbReference>
<dbReference type="FunFam" id="3.30.60.60:FF:000001">
    <property type="entry name" value="Histone acetyltransferase"/>
    <property type="match status" value="1"/>
</dbReference>
<dbReference type="InterPro" id="IPR011011">
    <property type="entry name" value="Znf_FYVE_PHD"/>
</dbReference>
<evidence type="ECO:0000313" key="19">
    <source>
        <dbReference type="Proteomes" id="UP000054018"/>
    </source>
</evidence>
<evidence type="ECO:0000256" key="3">
    <source>
        <dbReference type="ARBA" id="ARBA00013184"/>
    </source>
</evidence>
<dbReference type="PROSITE" id="PS51726">
    <property type="entry name" value="MYST_HAT"/>
    <property type="match status" value="1"/>
</dbReference>
<feature type="compositionally biased region" description="Basic and acidic residues" evidence="15">
    <location>
        <begin position="326"/>
        <end position="354"/>
    </location>
</feature>
<feature type="compositionally biased region" description="Polar residues" evidence="15">
    <location>
        <begin position="416"/>
        <end position="426"/>
    </location>
</feature>
<dbReference type="OrthoDB" id="787137at2759"/>
<dbReference type="CDD" id="cd15543">
    <property type="entry name" value="PHD_RSF1"/>
    <property type="match status" value="1"/>
</dbReference>
<feature type="region of interest" description="Disordered" evidence="15">
    <location>
        <begin position="1"/>
        <end position="25"/>
    </location>
</feature>
<dbReference type="Pfam" id="PF17772">
    <property type="entry name" value="zf-MYST"/>
    <property type="match status" value="1"/>
</dbReference>
<dbReference type="GO" id="GO:1990467">
    <property type="term" value="C:NuA3a histone acetyltransferase complex"/>
    <property type="evidence" value="ECO:0007669"/>
    <property type="project" value="TreeGrafter"/>
</dbReference>
<feature type="compositionally biased region" description="Polar residues" evidence="15">
    <location>
        <begin position="1443"/>
        <end position="1452"/>
    </location>
</feature>
<feature type="compositionally biased region" description="Basic residues" evidence="15">
    <location>
        <begin position="264"/>
        <end position="273"/>
    </location>
</feature>
<protein>
    <recommendedName>
        <fullName evidence="3 13">Histone acetyltransferase</fullName>
        <ecNumber evidence="3 13">2.3.1.48</ecNumber>
    </recommendedName>
</protein>
<feature type="active site" description="Proton donor/acceptor" evidence="11">
    <location>
        <position position="605"/>
    </location>
</feature>
<dbReference type="GO" id="GO:0003682">
    <property type="term" value="F:chromatin binding"/>
    <property type="evidence" value="ECO:0007669"/>
    <property type="project" value="TreeGrafter"/>
</dbReference>
<dbReference type="GO" id="GO:0006357">
    <property type="term" value="P:regulation of transcription by RNA polymerase II"/>
    <property type="evidence" value="ECO:0007669"/>
    <property type="project" value="TreeGrafter"/>
</dbReference>
<keyword evidence="9" id="KW-0007">Acetylation</keyword>
<dbReference type="STRING" id="765257.A0A0C9ZHQ3"/>
<dbReference type="Proteomes" id="UP000054018">
    <property type="component" value="Unassembled WGS sequence"/>
</dbReference>
<feature type="compositionally biased region" description="Polar residues" evidence="15">
    <location>
        <begin position="1492"/>
        <end position="1505"/>
    </location>
</feature>
<feature type="domain" description="MYST-type HAT" evidence="17">
    <location>
        <begin position="427"/>
        <end position="751"/>
    </location>
</feature>
<dbReference type="InterPro" id="IPR002717">
    <property type="entry name" value="HAT_MYST-type"/>
</dbReference>
<evidence type="ECO:0000256" key="11">
    <source>
        <dbReference type="PIRSR" id="PIRSR602717-51"/>
    </source>
</evidence>
<dbReference type="SUPFAM" id="SSF55729">
    <property type="entry name" value="Acyl-CoA N-acyltransferases (Nat)"/>
    <property type="match status" value="1"/>
</dbReference>
<keyword evidence="6 12" id="KW-0863">Zinc-finger</keyword>
<feature type="compositionally biased region" description="Pro residues" evidence="15">
    <location>
        <begin position="197"/>
        <end position="208"/>
    </location>
</feature>
<feature type="domain" description="PHD-type" evidence="16">
    <location>
        <begin position="122"/>
        <end position="179"/>
    </location>
</feature>
<feature type="region of interest" description="Disordered" evidence="15">
    <location>
        <begin position="666"/>
        <end position="710"/>
    </location>
</feature>
<comment type="subcellular location">
    <subcellularLocation>
        <location evidence="1 13">Nucleus</location>
    </subcellularLocation>
</comment>
<evidence type="ECO:0000256" key="1">
    <source>
        <dbReference type="ARBA" id="ARBA00004123"/>
    </source>
</evidence>
<evidence type="ECO:0000256" key="8">
    <source>
        <dbReference type="ARBA" id="ARBA00022853"/>
    </source>
</evidence>
<dbReference type="InterPro" id="IPR019786">
    <property type="entry name" value="Zinc_finger_PHD-type_CS"/>
</dbReference>
<evidence type="ECO:0000313" key="18">
    <source>
        <dbReference type="EMBL" id="KIK28821.1"/>
    </source>
</evidence>
<evidence type="ECO:0000256" key="10">
    <source>
        <dbReference type="ARBA" id="ARBA00023242"/>
    </source>
</evidence>
<dbReference type="EC" id="2.3.1.48" evidence="3 13"/>
<dbReference type="PANTHER" id="PTHR10615:SF161">
    <property type="entry name" value="HISTONE ACETYLTRANSFERASE KAT7"/>
    <property type="match status" value="1"/>
</dbReference>
<evidence type="ECO:0000256" key="12">
    <source>
        <dbReference type="PROSITE-ProRule" id="PRU00146"/>
    </source>
</evidence>
<evidence type="ECO:0000256" key="7">
    <source>
        <dbReference type="ARBA" id="ARBA00022833"/>
    </source>
</evidence>
<evidence type="ECO:0000259" key="16">
    <source>
        <dbReference type="PROSITE" id="PS50016"/>
    </source>
</evidence>
<feature type="region of interest" description="Disordered" evidence="15">
    <location>
        <begin position="844"/>
        <end position="892"/>
    </location>
</feature>
<dbReference type="InterPro" id="IPR013083">
    <property type="entry name" value="Znf_RING/FYVE/PHD"/>
</dbReference>
<dbReference type="EMBL" id="KN833691">
    <property type="protein sequence ID" value="KIK28821.1"/>
    <property type="molecule type" value="Genomic_DNA"/>
</dbReference>
<sequence length="1641" mass="181288">MRGLPFPTNALFDRETTSEVGTPVSHVDDIPIDPALAGTAFIDTAFEGDPNGSLCDPAQPIITHQDPGLVCQRHYSQEPSQYDQGPRGDPFAPQPSATYIPIPEVVTPPPKLQKRRRKPRREEECGFCQGNDSKNKQGEPELMVSCDECGRSGWHMDCLRPPLEQAPPGQWHCPRCPPIELLQPHDATLAQPDASPTKPPQYTQPPDPNESVREPEPELEVDVEAGAEDNTEATEEEDSGTESSSSDSGSDEPTVGAPTPRRPSAVKKKRPKRKSEATRPPKRMRLTLRSSAPPLVVRLRIPPKGKGKDRDDDPEKNMFEDLLSPPERDVSKTTIEGTDRARFDRCRLAADEKLAPPQPPPTSATDVTDSPVAGPSSRPLRSNALHHISIPSTIPTPSPVPSTPGLHPHTPGYGPQSPNTPTGHEQTPTLRIRIIRFGRYDIHPWYDAPFPEEYANIPDGRLWICEFCLKYMRSGFAFGRHKMKCKARHPPGDEIYRDSQVSIFEVDGRKNKIYCQNLCLLSKMFLDHKSLFYDVEPFLFYVMTEFDDVGARFVGYFSKEKCSPKDYNVSCIMTLPVRQRQGWGGFLIDFSYLLSKKERRTGSPEKPLSALGAIGYKNYWTLAIMRYLKTAPSQPTLEDISRATSMTFEDIYNILLQQGMITTQAVTPTSARPSPGHSIKFPRGRRNGIARRHLQRTNTQKDEEGSKQGSPFILPTRYEISWDPDTVDRWLDRWEQKGYLKVKPEKLKWTPFFLTRTRATGEILQSEMGIGIETLSGAPKTPVPPSENGSSAAVDESNREKLPAPDPGEAAKENKAATGGGLAGASETSAARLFDDVLADSATTPKKQLRSRAKDDTVRPADFRTRSGMGRNEIHVPPPLRQTRSSRRLIVDEEDDRDVQSIADDNLLDDLATVPAKRCGGRLSRKPSPAAPYDGAMPPPRSPTSSTTSRKRRRIDTPSRNDSLSPSEPASEVTGERRADLPDHPMKPAVNLVNGQSNQLNGVSWPPSRPAEHPVTDAAEKGGEEPVHDHSHSNGANGFCDGHVKTEDVGTPLTGVTSQLSASSDLTVVVTNLVNGVGLPGKSLNEIQPPTVITEPRSPILLSRRTGTNGRAYLRVFVLGCSANARCACLASEPHRVRAVHGWFIAVQLAECPPSRMDNSQPHGDPSMAFSHLPRDPTLQGTIANVSTSLNQALGSHLTPGLSSRQTLIHESSYRLTDSPPTLIDANGNARPNPAVTSSPHQAIHDFAVALANNNNNDSSAANNGVKRKHAADGPNTLSSNTQIGKRRRDVEDLGEFENDPNHGSKHWTEEEKTELFKWLMGDGEDEHWAALRTAKNSCFRKCAAEVFGGKKTYQALKGCYERNFNLFKSIHAFETFHGRTGNPPVNGVNETDRLREYERRLQLARKGGCDVGNISARTIDHWHRTGWYDLFCNRWNDDPATTRPSGSRQSGSGIGLPTGNDDIDDDDRLSDTVEATPNPPSIPVQPLARTFTHSQSIGPHTSTIPDIIVPDTRPSSSGSRALGSNVTPMQLQADQSSAAVTVPQSMLAACLQLLQSQAQHSKLKLEYLRRREEREEKESAARREMERLRLEREKAEWEHNKESAKMKQRAQLATELLNNPVVDGSVRQAAVDYLKKLFSE</sequence>
<dbReference type="HOGENOM" id="CLU_001196_1_0_1"/>
<feature type="coiled-coil region" evidence="14">
    <location>
        <begin position="1572"/>
        <end position="1608"/>
    </location>
</feature>
<dbReference type="Gene3D" id="3.40.630.30">
    <property type="match status" value="1"/>
</dbReference>
<evidence type="ECO:0000256" key="14">
    <source>
        <dbReference type="SAM" id="Coils"/>
    </source>
</evidence>
<evidence type="ECO:0000256" key="4">
    <source>
        <dbReference type="ARBA" id="ARBA00022679"/>
    </source>
</evidence>
<evidence type="ECO:0000256" key="5">
    <source>
        <dbReference type="ARBA" id="ARBA00022723"/>
    </source>
</evidence>
<dbReference type="InterPro" id="IPR036388">
    <property type="entry name" value="WH-like_DNA-bd_sf"/>
</dbReference>
<dbReference type="Gene3D" id="1.10.10.10">
    <property type="entry name" value="Winged helix-like DNA-binding domain superfamily/Winged helix DNA-binding domain"/>
    <property type="match status" value="1"/>
</dbReference>
<dbReference type="InterPro" id="IPR050603">
    <property type="entry name" value="MYST_HAT"/>
</dbReference>
<feature type="compositionally biased region" description="Basic and acidic residues" evidence="15">
    <location>
        <begin position="974"/>
        <end position="986"/>
    </location>
</feature>
<organism evidence="18 19">
    <name type="scientific">Pisolithus microcarpus 441</name>
    <dbReference type="NCBI Taxonomy" id="765257"/>
    <lineage>
        <taxon>Eukaryota</taxon>
        <taxon>Fungi</taxon>
        <taxon>Dikarya</taxon>
        <taxon>Basidiomycota</taxon>
        <taxon>Agaricomycotina</taxon>
        <taxon>Agaricomycetes</taxon>
        <taxon>Agaricomycetidae</taxon>
        <taxon>Boletales</taxon>
        <taxon>Sclerodermatineae</taxon>
        <taxon>Pisolithaceae</taxon>
        <taxon>Pisolithus</taxon>
    </lineage>
</organism>
<evidence type="ECO:0000259" key="17">
    <source>
        <dbReference type="PROSITE" id="PS51726"/>
    </source>
</evidence>
<dbReference type="SMART" id="SM00249">
    <property type="entry name" value="PHD"/>
    <property type="match status" value="1"/>
</dbReference>
<feature type="compositionally biased region" description="Basic and acidic residues" evidence="15">
    <location>
        <begin position="852"/>
        <end position="865"/>
    </location>
</feature>
<feature type="region of interest" description="Disordered" evidence="15">
    <location>
        <begin position="76"/>
        <end position="139"/>
    </location>
</feature>
<dbReference type="PANTHER" id="PTHR10615">
    <property type="entry name" value="HISTONE ACETYLTRANSFERASE"/>
    <property type="match status" value="1"/>
</dbReference>
<dbReference type="Gene3D" id="3.30.60.60">
    <property type="entry name" value="N-acetyl transferase-like"/>
    <property type="match status" value="1"/>
</dbReference>
<evidence type="ECO:0000256" key="13">
    <source>
        <dbReference type="RuleBase" id="RU361211"/>
    </source>
</evidence>
<keyword evidence="14" id="KW-0175">Coiled coil</keyword>
<feature type="region of interest" description="Disordered" evidence="15">
    <location>
        <begin position="1255"/>
        <end position="1289"/>
    </location>
</feature>
<dbReference type="GO" id="GO:0003712">
    <property type="term" value="F:transcription coregulator activity"/>
    <property type="evidence" value="ECO:0007669"/>
    <property type="project" value="TreeGrafter"/>
</dbReference>
<keyword evidence="7" id="KW-0862">Zinc</keyword>
<dbReference type="InterPro" id="IPR019787">
    <property type="entry name" value="Znf_PHD-finger"/>
</dbReference>
<feature type="compositionally biased region" description="Basic and acidic residues" evidence="15">
    <location>
        <begin position="306"/>
        <end position="319"/>
    </location>
</feature>
<gene>
    <name evidence="18" type="ORF">PISMIDRAFT_90557</name>
</gene>
<dbReference type="InterPro" id="IPR016181">
    <property type="entry name" value="Acyl_CoA_acyltransferase"/>
</dbReference>
<feature type="compositionally biased region" description="Basic and acidic residues" evidence="15">
    <location>
        <begin position="796"/>
        <end position="815"/>
    </location>
</feature>
<keyword evidence="10 13" id="KW-0539">Nucleus</keyword>
<evidence type="ECO:0000256" key="15">
    <source>
        <dbReference type="SAM" id="MobiDB-lite"/>
    </source>
</evidence>
<feature type="compositionally biased region" description="Polar residues" evidence="15">
    <location>
        <begin position="1514"/>
        <end position="1525"/>
    </location>
</feature>
<keyword evidence="5" id="KW-0479">Metal-binding</keyword>
<feature type="region of interest" description="Disordered" evidence="15">
    <location>
        <begin position="1441"/>
        <end position="1525"/>
    </location>
</feature>
<comment type="similarity">
    <text evidence="2 13">Belongs to the MYST (SAS/MOZ) family.</text>
</comment>
<dbReference type="Gene3D" id="3.30.40.10">
    <property type="entry name" value="Zinc/RING finger domain, C3HC4 (zinc finger)"/>
    <property type="match status" value="1"/>
</dbReference>
<dbReference type="GO" id="GO:0031507">
    <property type="term" value="P:heterochromatin formation"/>
    <property type="evidence" value="ECO:0007669"/>
    <property type="project" value="UniProtKB-ARBA"/>
</dbReference>
<feature type="compositionally biased region" description="Polar residues" evidence="15">
    <location>
        <begin position="958"/>
        <end position="968"/>
    </location>
</feature>
<dbReference type="GO" id="GO:0005634">
    <property type="term" value="C:nucleus"/>
    <property type="evidence" value="ECO:0007669"/>
    <property type="project" value="UniProtKB-SubCell"/>
</dbReference>
<feature type="compositionally biased region" description="Basic residues" evidence="15">
    <location>
        <begin position="680"/>
        <end position="695"/>
    </location>
</feature>
<dbReference type="Pfam" id="PF01853">
    <property type="entry name" value="MOZ_SAS"/>
    <property type="match status" value="1"/>
</dbReference>
<keyword evidence="8" id="KW-0156">Chromatin regulator</keyword>
<feature type="region of interest" description="Disordered" evidence="15">
    <location>
        <begin position="918"/>
        <end position="1036"/>
    </location>
</feature>
<keyword evidence="4" id="KW-0808">Transferase</keyword>
<feature type="compositionally biased region" description="Basic and acidic residues" evidence="15">
    <location>
        <begin position="1010"/>
        <end position="1032"/>
    </location>
</feature>
<feature type="compositionally biased region" description="Polar residues" evidence="15">
    <location>
        <begin position="993"/>
        <end position="1002"/>
    </location>
</feature>
<evidence type="ECO:0000256" key="6">
    <source>
        <dbReference type="ARBA" id="ARBA00022771"/>
    </source>
</evidence>
<feature type="compositionally biased region" description="Low complexity" evidence="15">
    <location>
        <begin position="241"/>
        <end position="252"/>
    </location>
</feature>
<reference evidence="18 19" key="1">
    <citation type="submission" date="2014-04" db="EMBL/GenBank/DDBJ databases">
        <authorList>
            <consortium name="DOE Joint Genome Institute"/>
            <person name="Kuo A."/>
            <person name="Kohler A."/>
            <person name="Costa M.D."/>
            <person name="Nagy L.G."/>
            <person name="Floudas D."/>
            <person name="Copeland A."/>
            <person name="Barry K.W."/>
            <person name="Cichocki N."/>
            <person name="Veneault-Fourrey C."/>
            <person name="LaButti K."/>
            <person name="Lindquist E.A."/>
            <person name="Lipzen A."/>
            <person name="Lundell T."/>
            <person name="Morin E."/>
            <person name="Murat C."/>
            <person name="Sun H."/>
            <person name="Tunlid A."/>
            <person name="Henrissat B."/>
            <person name="Grigoriev I.V."/>
            <person name="Hibbett D.S."/>
            <person name="Martin F."/>
            <person name="Nordberg H.P."/>
            <person name="Cantor M.N."/>
            <person name="Hua S.X."/>
        </authorList>
    </citation>
    <scope>NUCLEOTIDE SEQUENCE [LARGE SCALE GENOMIC DNA]</scope>
    <source>
        <strain evidence="18 19">441</strain>
    </source>
</reference>
<keyword evidence="19" id="KW-1185">Reference proteome</keyword>
<feature type="compositionally biased region" description="Low complexity" evidence="15">
    <location>
        <begin position="1255"/>
        <end position="1264"/>
    </location>
</feature>
<evidence type="ECO:0000256" key="9">
    <source>
        <dbReference type="ARBA" id="ARBA00022990"/>
    </source>
</evidence>
<feature type="region of interest" description="Disordered" evidence="15">
    <location>
        <begin position="189"/>
        <end position="426"/>
    </location>
</feature>